<dbReference type="Proteomes" id="UP001165367">
    <property type="component" value="Unassembled WGS sequence"/>
</dbReference>
<keyword evidence="1" id="KW-0812">Transmembrane</keyword>
<proteinExistence type="predicted"/>
<comment type="caution">
    <text evidence="2">The sequence shown here is derived from an EMBL/GenBank/DDBJ whole genome shotgun (WGS) entry which is preliminary data.</text>
</comment>
<keyword evidence="3" id="KW-1185">Reference proteome</keyword>
<dbReference type="EMBL" id="JAKLTR010000016">
    <property type="protein sequence ID" value="MCG2616961.1"/>
    <property type="molecule type" value="Genomic_DNA"/>
</dbReference>
<evidence type="ECO:0000256" key="1">
    <source>
        <dbReference type="SAM" id="Phobius"/>
    </source>
</evidence>
<sequence length="284" mass="32633">MSKRSSNRLPKLFFPIFSLVIGSIYGAIMLNMSKPFEAITSFFVSITLSGLTLWIEFKAADIAAENQITGILSTMAFAKKRNLVWNLKIEQLLTEIEELDTQAIRLNESELEEYTCKLLKDIAKDSWGNKSYCATHIVNTDTYLNVWGKDCPYYKSMVDFVQPQKEILNKGGSVVRIFIFTEDYLTKHLTECEDMLAHHDSWFKGTKNKVTTLFLVAESLHLISNDITIVNNEYVFEWQRNLTADFGYAGGKCYIKSDMKRYVDLFDKLKRGAHPAKMLRGYMS</sequence>
<evidence type="ECO:0000313" key="3">
    <source>
        <dbReference type="Proteomes" id="UP001165367"/>
    </source>
</evidence>
<evidence type="ECO:0000313" key="2">
    <source>
        <dbReference type="EMBL" id="MCG2616961.1"/>
    </source>
</evidence>
<feature type="transmembrane region" description="Helical" evidence="1">
    <location>
        <begin position="12"/>
        <end position="32"/>
    </location>
</feature>
<accession>A0ABS9KXB7</accession>
<keyword evidence="1" id="KW-0472">Membrane</keyword>
<reference evidence="2" key="1">
    <citation type="submission" date="2022-01" db="EMBL/GenBank/DDBJ databases">
        <authorList>
            <person name="Jo J.-H."/>
            <person name="Im W.-T."/>
        </authorList>
    </citation>
    <scope>NUCLEOTIDE SEQUENCE</scope>
    <source>
        <strain evidence="2">NA20</strain>
    </source>
</reference>
<keyword evidence="1" id="KW-1133">Transmembrane helix</keyword>
<name>A0ABS9KXB7_9BACT</name>
<gene>
    <name evidence="2" type="ORF">LZZ85_21875</name>
</gene>
<dbReference type="RefSeq" id="WP_237875498.1">
    <property type="nucleotide sequence ID" value="NZ_JAKLTR010000016.1"/>
</dbReference>
<organism evidence="2 3">
    <name type="scientific">Terrimonas ginsenosidimutans</name>
    <dbReference type="NCBI Taxonomy" id="2908004"/>
    <lineage>
        <taxon>Bacteria</taxon>
        <taxon>Pseudomonadati</taxon>
        <taxon>Bacteroidota</taxon>
        <taxon>Chitinophagia</taxon>
        <taxon>Chitinophagales</taxon>
        <taxon>Chitinophagaceae</taxon>
        <taxon>Terrimonas</taxon>
    </lineage>
</organism>
<protein>
    <submittedName>
        <fullName evidence="2">Uncharacterized protein</fullName>
    </submittedName>
</protein>